<dbReference type="Proteomes" id="UP000694416">
    <property type="component" value="Unplaced"/>
</dbReference>
<reference evidence="2" key="2">
    <citation type="submission" date="2025-09" db="UniProtKB">
        <authorList>
            <consortium name="Ensembl"/>
        </authorList>
    </citation>
    <scope>IDENTIFICATION</scope>
</reference>
<organism evidence="2 3">
    <name type="scientific">Piliocolobus tephrosceles</name>
    <name type="common">Ugandan red Colobus</name>
    <dbReference type="NCBI Taxonomy" id="591936"/>
    <lineage>
        <taxon>Eukaryota</taxon>
        <taxon>Metazoa</taxon>
        <taxon>Chordata</taxon>
        <taxon>Craniata</taxon>
        <taxon>Vertebrata</taxon>
        <taxon>Euteleostomi</taxon>
        <taxon>Mammalia</taxon>
        <taxon>Eutheria</taxon>
        <taxon>Euarchontoglires</taxon>
        <taxon>Primates</taxon>
        <taxon>Haplorrhini</taxon>
        <taxon>Catarrhini</taxon>
        <taxon>Cercopithecidae</taxon>
        <taxon>Colobinae</taxon>
        <taxon>Piliocolobus</taxon>
    </lineage>
</organism>
<dbReference type="Ensembl" id="ENSPTET00000023916.1">
    <property type="protein sequence ID" value="ENSPTEP00000016108.1"/>
    <property type="gene ID" value="ENSPTEG00000017707.1"/>
</dbReference>
<dbReference type="AlphaFoldDB" id="A0A8C9LNA1"/>
<evidence type="ECO:0000313" key="2">
    <source>
        <dbReference type="Ensembl" id="ENSPTEP00000016108.1"/>
    </source>
</evidence>
<name>A0A8C9LNA1_9PRIM</name>
<evidence type="ECO:0000256" key="1">
    <source>
        <dbReference type="SAM" id="MobiDB-lite"/>
    </source>
</evidence>
<sequence>MNEKSLHSKEEFRDGQGERMSSGYSLSYDNDKSVLAFRGIPVCIPHTLVPSARAFVVTGLAAFRHYLFGPPKLHQGLREERDLVLTIAECECNVSPQGSCCICGEARPCVLTLLLRLSQEYCMYHGWRVRVGAENWKS</sequence>
<evidence type="ECO:0000313" key="3">
    <source>
        <dbReference type="Proteomes" id="UP000694416"/>
    </source>
</evidence>
<feature type="region of interest" description="Disordered" evidence="1">
    <location>
        <begin position="1"/>
        <end position="24"/>
    </location>
</feature>
<protein>
    <submittedName>
        <fullName evidence="2">Uncharacterized protein</fullName>
    </submittedName>
</protein>
<reference evidence="2" key="1">
    <citation type="submission" date="2025-08" db="UniProtKB">
        <authorList>
            <consortium name="Ensembl"/>
        </authorList>
    </citation>
    <scope>IDENTIFICATION</scope>
</reference>
<accession>A0A8C9LNA1</accession>
<keyword evidence="3" id="KW-1185">Reference proteome</keyword>
<proteinExistence type="predicted"/>
<feature type="compositionally biased region" description="Basic and acidic residues" evidence="1">
    <location>
        <begin position="1"/>
        <end position="17"/>
    </location>
</feature>